<dbReference type="CDD" id="cd11297">
    <property type="entry name" value="PIN_LabA-like_N_1"/>
    <property type="match status" value="1"/>
</dbReference>
<keyword evidence="4" id="KW-1185">Reference proteome</keyword>
<dbReference type="PANTHER" id="PTHR35811:SF1">
    <property type="entry name" value="HTH OST-TYPE DOMAIN-CONTAINING PROTEIN"/>
    <property type="match status" value="1"/>
</dbReference>
<dbReference type="AlphaFoldDB" id="A0A433X7R0"/>
<gene>
    <name evidence="3" type="ORF">EMQ25_12450</name>
</gene>
<name>A0A433X7R0_9HYPH</name>
<evidence type="ECO:0000313" key="4">
    <source>
        <dbReference type="Proteomes" id="UP000281547"/>
    </source>
</evidence>
<dbReference type="Pfam" id="PF01936">
    <property type="entry name" value="NYN"/>
    <property type="match status" value="1"/>
</dbReference>
<sequence length="248" mass="25701">MLAVLVDAENVPARHHAEILAHAARLGPVGIFRVFGDFSAGRCGSWLTLSQSEAIEPVLQMNGGRNATDIAMTIAAMDLLHSGRLGTLCLVSSDSDFRPLVLRLRAAGIEVHGIGNGGKGLRAACTSYALLEPAPRSPATAPAAPKPKAEQAVKPAVKAATTPAPRTAPSAAEIQVLRTLIGRLAETEPVRLATLAQTLHKEHKPLAVRIGGKGFKTRLAALGIARLSRANGIDFVASSASVNGAARG</sequence>
<evidence type="ECO:0000313" key="3">
    <source>
        <dbReference type="EMBL" id="RUT30127.1"/>
    </source>
</evidence>
<dbReference type="GO" id="GO:0004540">
    <property type="term" value="F:RNA nuclease activity"/>
    <property type="evidence" value="ECO:0007669"/>
    <property type="project" value="InterPro"/>
</dbReference>
<evidence type="ECO:0000256" key="1">
    <source>
        <dbReference type="SAM" id="MobiDB-lite"/>
    </source>
</evidence>
<organism evidence="3 4">
    <name type="scientific">Arsenicitalea aurantiaca</name>
    <dbReference type="NCBI Taxonomy" id="1783274"/>
    <lineage>
        <taxon>Bacteria</taxon>
        <taxon>Pseudomonadati</taxon>
        <taxon>Pseudomonadota</taxon>
        <taxon>Alphaproteobacteria</taxon>
        <taxon>Hyphomicrobiales</taxon>
        <taxon>Devosiaceae</taxon>
        <taxon>Arsenicitalea</taxon>
    </lineage>
</organism>
<dbReference type="RefSeq" id="WP_127188907.1">
    <property type="nucleotide sequence ID" value="NZ_RZNJ01000004.1"/>
</dbReference>
<evidence type="ECO:0000259" key="2">
    <source>
        <dbReference type="Pfam" id="PF01936"/>
    </source>
</evidence>
<feature type="domain" description="NYN" evidence="2">
    <location>
        <begin position="2"/>
        <end position="128"/>
    </location>
</feature>
<dbReference type="OrthoDB" id="9783963at2"/>
<dbReference type="EMBL" id="RZNJ01000004">
    <property type="protein sequence ID" value="RUT30127.1"/>
    <property type="molecule type" value="Genomic_DNA"/>
</dbReference>
<dbReference type="Gene3D" id="3.40.50.1010">
    <property type="entry name" value="5'-nuclease"/>
    <property type="match status" value="1"/>
</dbReference>
<comment type="caution">
    <text evidence="3">The sequence shown here is derived from an EMBL/GenBank/DDBJ whole genome shotgun (WGS) entry which is preliminary data.</text>
</comment>
<dbReference type="PANTHER" id="PTHR35811">
    <property type="entry name" value="SLR1870 PROTEIN"/>
    <property type="match status" value="1"/>
</dbReference>
<accession>A0A433X7R0</accession>
<dbReference type="InterPro" id="IPR021139">
    <property type="entry name" value="NYN"/>
</dbReference>
<feature type="region of interest" description="Disordered" evidence="1">
    <location>
        <begin position="136"/>
        <end position="156"/>
    </location>
</feature>
<proteinExistence type="predicted"/>
<reference evidence="3 4" key="1">
    <citation type="journal article" date="2016" name="Int. J. Syst. Evol. Microbiol.">
        <title>Arsenicitalea aurantiaca gen. nov., sp. nov., a new member of the family Hyphomicrobiaceae, isolated from high-arsenic sediment.</title>
        <authorList>
            <person name="Mu Y."/>
            <person name="Zhou L."/>
            <person name="Zeng X.C."/>
            <person name="Liu L."/>
            <person name="Pan Y."/>
            <person name="Chen X."/>
            <person name="Wang J."/>
            <person name="Li S."/>
            <person name="Li W.J."/>
            <person name="Wang Y."/>
        </authorList>
    </citation>
    <scope>NUCLEOTIDE SEQUENCE [LARGE SCALE GENOMIC DNA]</scope>
    <source>
        <strain evidence="3 4">42-50</strain>
    </source>
</reference>
<dbReference type="Proteomes" id="UP000281547">
    <property type="component" value="Unassembled WGS sequence"/>
</dbReference>
<protein>
    <submittedName>
        <fullName evidence="3">NYN domain-containing protein</fullName>
    </submittedName>
</protein>